<feature type="active site" evidence="10">
    <location>
        <position position="237"/>
    </location>
</feature>
<keyword evidence="5 10" id="KW-0159">Chromosome partition</keyword>
<dbReference type="InterPro" id="IPR013762">
    <property type="entry name" value="Integrase-like_cat_sf"/>
</dbReference>
<comment type="subunit">
    <text evidence="10">Forms a cyclic heterotetrameric complex composed of two molecules of XerC and two molecules of XerD.</text>
</comment>
<dbReference type="NCBIfam" id="NF040815">
    <property type="entry name" value="recomb_XerA_Arch"/>
    <property type="match status" value="1"/>
</dbReference>
<dbReference type="Pfam" id="PF00589">
    <property type="entry name" value="Phage_integrase"/>
    <property type="match status" value="1"/>
</dbReference>
<dbReference type="PATRIC" id="fig|1703775.3.peg.2872"/>
<dbReference type="Gene3D" id="1.10.150.130">
    <property type="match status" value="1"/>
</dbReference>
<dbReference type="NCBIfam" id="NF001399">
    <property type="entry name" value="PRK00283.1"/>
    <property type="match status" value="1"/>
</dbReference>
<reference evidence="13 14" key="1">
    <citation type="journal article" date="2015" name="Microbiome">
        <title>Genomic resolution of linkages in carbon, nitrogen, and sulfur cycling among widespread estuary sediment bacteria.</title>
        <authorList>
            <person name="Baker B.J."/>
            <person name="Lazar C.S."/>
            <person name="Teske A.P."/>
            <person name="Dick G.J."/>
        </authorList>
    </citation>
    <scope>NUCLEOTIDE SEQUENCE [LARGE SCALE GENOMIC DNA]</scope>
    <source>
        <strain evidence="13">DG_54_3</strain>
    </source>
</reference>
<sequence>MKGKIEDFIEFIRVERGYSENTAKSYKKDLDQFLSFTKIKTLKQIDRNLIKSFLEHLYHEGFSVSSTERKLACLKSFFHYLVREGEMGTDPTSDIKLPKKAKRLPKALSIAETIRLISAPQEKNHISLRDAALLELLYATGMRASEAVGLNISDINLSVSFVRCFGKGSRERIVPVNQLTLQAIRKYLEEGRPKFPKKDKDALLVDKNGKRLTRQGLWLIIKKYVKRAGIKGKTSPHTLRHSFATHLLEKGADLRSVQEMLGHADISTTQIYTSVSRERLKRIYNKAHPRA</sequence>
<dbReference type="PROSITE" id="PS51898">
    <property type="entry name" value="TYR_RECOMBINASE"/>
    <property type="match status" value="1"/>
</dbReference>
<keyword evidence="4 10" id="KW-0132">Cell division</keyword>
<evidence type="ECO:0000256" key="10">
    <source>
        <dbReference type="HAMAP-Rule" id="MF_01808"/>
    </source>
</evidence>
<name>A0A0S7XXJ0_UNCSA</name>
<feature type="active site" description="O-(3'-phospho-DNA)-tyrosine intermediate" evidence="10">
    <location>
        <position position="272"/>
    </location>
</feature>
<dbReference type="GO" id="GO:0009037">
    <property type="term" value="F:tyrosine-based site-specific recombinase activity"/>
    <property type="evidence" value="ECO:0007669"/>
    <property type="project" value="UniProtKB-UniRule"/>
</dbReference>
<dbReference type="InterPro" id="IPR044068">
    <property type="entry name" value="CB"/>
</dbReference>
<evidence type="ECO:0000259" key="12">
    <source>
        <dbReference type="PROSITE" id="PS51900"/>
    </source>
</evidence>
<keyword evidence="6 10" id="KW-0229">DNA integration</keyword>
<keyword evidence="8 10" id="KW-0233">DNA recombination</keyword>
<comment type="subcellular location">
    <subcellularLocation>
        <location evidence="1 10">Cytoplasm</location>
    </subcellularLocation>
</comment>
<dbReference type="CDD" id="cd00798">
    <property type="entry name" value="INT_XerDC_C"/>
    <property type="match status" value="1"/>
</dbReference>
<evidence type="ECO:0000256" key="9">
    <source>
        <dbReference type="ARBA" id="ARBA00023306"/>
    </source>
</evidence>
<keyword evidence="7 10" id="KW-0238">DNA-binding</keyword>
<proteinExistence type="inferred from homology"/>
<protein>
    <recommendedName>
        <fullName evidence="10">Tyrosine recombinase XerC</fullName>
    </recommendedName>
</protein>
<comment type="similarity">
    <text evidence="10">Belongs to the 'phage' integrase family. XerC subfamily.</text>
</comment>
<dbReference type="EMBL" id="LIZX01000064">
    <property type="protein sequence ID" value="KPJ67191.1"/>
    <property type="molecule type" value="Genomic_DNA"/>
</dbReference>
<evidence type="ECO:0000313" key="13">
    <source>
        <dbReference type="EMBL" id="KPJ67191.1"/>
    </source>
</evidence>
<feature type="active site" evidence="10">
    <location>
        <position position="263"/>
    </location>
</feature>
<dbReference type="GO" id="GO:0006313">
    <property type="term" value="P:DNA transposition"/>
    <property type="evidence" value="ECO:0007669"/>
    <property type="project" value="UniProtKB-UniRule"/>
</dbReference>
<organism evidence="13 14">
    <name type="scientific">candidate division WOR-1 bacterium DG_54_3</name>
    <dbReference type="NCBI Taxonomy" id="1703775"/>
    <lineage>
        <taxon>Bacteria</taxon>
        <taxon>Bacillati</taxon>
        <taxon>Saganbacteria</taxon>
    </lineage>
</organism>
<gene>
    <name evidence="10" type="primary">xerC</name>
    <name evidence="13" type="ORF">AMJ44_07330</name>
</gene>
<dbReference type="Pfam" id="PF02899">
    <property type="entry name" value="Phage_int_SAM_1"/>
    <property type="match status" value="1"/>
</dbReference>
<feature type="active site" evidence="10">
    <location>
        <position position="167"/>
    </location>
</feature>
<keyword evidence="9 10" id="KW-0131">Cell cycle</keyword>
<dbReference type="GO" id="GO:0007059">
    <property type="term" value="P:chromosome segregation"/>
    <property type="evidence" value="ECO:0007669"/>
    <property type="project" value="UniProtKB-UniRule"/>
</dbReference>
<dbReference type="HAMAP" id="MF_01808">
    <property type="entry name" value="Recomb_XerC_XerD"/>
    <property type="match status" value="1"/>
</dbReference>
<evidence type="ECO:0000256" key="1">
    <source>
        <dbReference type="ARBA" id="ARBA00004496"/>
    </source>
</evidence>
<evidence type="ECO:0000256" key="5">
    <source>
        <dbReference type="ARBA" id="ARBA00022829"/>
    </source>
</evidence>
<dbReference type="PROSITE" id="PS51900">
    <property type="entry name" value="CB"/>
    <property type="match status" value="1"/>
</dbReference>
<feature type="active site" evidence="10">
    <location>
        <position position="240"/>
    </location>
</feature>
<dbReference type="AlphaFoldDB" id="A0A0S7XXJ0"/>
<feature type="domain" description="Tyr recombinase" evidence="11">
    <location>
        <begin position="103"/>
        <end position="285"/>
    </location>
</feature>
<dbReference type="InterPro" id="IPR011932">
    <property type="entry name" value="Recomb_XerD"/>
</dbReference>
<accession>A0A0S7XXJ0</accession>
<evidence type="ECO:0000313" key="14">
    <source>
        <dbReference type="Proteomes" id="UP000051861"/>
    </source>
</evidence>
<dbReference type="Gene3D" id="1.10.443.10">
    <property type="entry name" value="Intergrase catalytic core"/>
    <property type="match status" value="1"/>
</dbReference>
<comment type="caution">
    <text evidence="13">The sequence shown here is derived from an EMBL/GenBank/DDBJ whole genome shotgun (WGS) entry which is preliminary data.</text>
</comment>
<evidence type="ECO:0000259" key="11">
    <source>
        <dbReference type="PROSITE" id="PS51898"/>
    </source>
</evidence>
<dbReference type="NCBIfam" id="TIGR02225">
    <property type="entry name" value="recomb_XerD"/>
    <property type="match status" value="1"/>
</dbReference>
<dbReference type="InterPro" id="IPR004107">
    <property type="entry name" value="Integrase_SAM-like_N"/>
</dbReference>
<feature type="domain" description="Core-binding (CB)" evidence="12">
    <location>
        <begin position="1"/>
        <end position="82"/>
    </location>
</feature>
<evidence type="ECO:0000256" key="8">
    <source>
        <dbReference type="ARBA" id="ARBA00023172"/>
    </source>
</evidence>
<keyword evidence="3 10" id="KW-0963">Cytoplasm</keyword>
<dbReference type="PANTHER" id="PTHR30349">
    <property type="entry name" value="PHAGE INTEGRASE-RELATED"/>
    <property type="match status" value="1"/>
</dbReference>
<evidence type="ECO:0000256" key="4">
    <source>
        <dbReference type="ARBA" id="ARBA00022618"/>
    </source>
</evidence>
<evidence type="ECO:0000256" key="6">
    <source>
        <dbReference type="ARBA" id="ARBA00022908"/>
    </source>
</evidence>
<dbReference type="GO" id="GO:0051301">
    <property type="term" value="P:cell division"/>
    <property type="evidence" value="ECO:0007669"/>
    <property type="project" value="UniProtKB-KW"/>
</dbReference>
<evidence type="ECO:0000256" key="2">
    <source>
        <dbReference type="ARBA" id="ARBA00010450"/>
    </source>
</evidence>
<comment type="similarity">
    <text evidence="2">Belongs to the 'phage' integrase family. XerD subfamily.</text>
</comment>
<dbReference type="InterPro" id="IPR011010">
    <property type="entry name" value="DNA_brk_join_enz"/>
</dbReference>
<dbReference type="InterPro" id="IPR023009">
    <property type="entry name" value="Tyrosine_recombinase_XerC/XerD"/>
</dbReference>
<dbReference type="InterPro" id="IPR050090">
    <property type="entry name" value="Tyrosine_recombinase_XerCD"/>
</dbReference>
<dbReference type="SUPFAM" id="SSF56349">
    <property type="entry name" value="DNA breaking-rejoining enzymes"/>
    <property type="match status" value="1"/>
</dbReference>
<evidence type="ECO:0000256" key="7">
    <source>
        <dbReference type="ARBA" id="ARBA00023125"/>
    </source>
</evidence>
<evidence type="ECO:0000256" key="3">
    <source>
        <dbReference type="ARBA" id="ARBA00022490"/>
    </source>
</evidence>
<dbReference type="GO" id="GO:0005737">
    <property type="term" value="C:cytoplasm"/>
    <property type="evidence" value="ECO:0007669"/>
    <property type="project" value="UniProtKB-SubCell"/>
</dbReference>
<dbReference type="Proteomes" id="UP000051861">
    <property type="component" value="Unassembled WGS sequence"/>
</dbReference>
<dbReference type="InterPro" id="IPR010998">
    <property type="entry name" value="Integrase_recombinase_N"/>
</dbReference>
<feature type="active site" evidence="10">
    <location>
        <position position="143"/>
    </location>
</feature>
<dbReference type="GO" id="GO:0003677">
    <property type="term" value="F:DNA binding"/>
    <property type="evidence" value="ECO:0007669"/>
    <property type="project" value="UniProtKB-UniRule"/>
</dbReference>
<dbReference type="PANTHER" id="PTHR30349:SF81">
    <property type="entry name" value="TYROSINE RECOMBINASE XERC"/>
    <property type="match status" value="1"/>
</dbReference>
<dbReference type="InterPro" id="IPR002104">
    <property type="entry name" value="Integrase_catalytic"/>
</dbReference>
<comment type="function">
    <text evidence="10">Site-specific tyrosine recombinase, which acts by catalyzing the cutting and rejoining of the recombining DNA molecules. The XerC-XerD complex is essential to convert dimers of the bacterial chromosome into monomers to permit their segregation at cell division. It also contributes to the segregational stability of plasmids.</text>
</comment>